<proteinExistence type="predicted"/>
<comment type="caution">
    <text evidence="1">The sequence shown here is derived from an EMBL/GenBank/DDBJ whole genome shotgun (WGS) entry which is preliminary data.</text>
</comment>
<accession>A0ABX3MAD4</accession>
<name>A0ABX3MAD4_9XANT</name>
<reference evidence="1 2" key="1">
    <citation type="submission" date="2015-12" db="EMBL/GenBank/DDBJ databases">
        <authorList>
            <person name="Bansal K."/>
            <person name="Midha S."/>
            <person name="Patil P.B."/>
        </authorList>
    </citation>
    <scope>NUCLEOTIDE SEQUENCE [LARGE SCALE GENOMIC DNA]</scope>
    <source>
        <strain evidence="1 2">LMG558</strain>
    </source>
</reference>
<organism evidence="1 2">
    <name type="scientific">Xanthomonas axonopodis pv. cajani</name>
    <dbReference type="NCBI Taxonomy" id="487827"/>
    <lineage>
        <taxon>Bacteria</taxon>
        <taxon>Pseudomonadati</taxon>
        <taxon>Pseudomonadota</taxon>
        <taxon>Gammaproteobacteria</taxon>
        <taxon>Lysobacterales</taxon>
        <taxon>Lysobacteraceae</taxon>
        <taxon>Xanthomonas</taxon>
    </lineage>
</organism>
<gene>
    <name evidence="1" type="ORF">Xcaj_10915</name>
</gene>
<keyword evidence="2" id="KW-1185">Reference proteome</keyword>
<evidence type="ECO:0000313" key="1">
    <source>
        <dbReference type="EMBL" id="OOX12544.1"/>
    </source>
</evidence>
<sequence length="127" mass="14805">MWGAHRRHVRDIRELVKKHRYQRTTPYQNILVYLPDGIGRSAITAVVLRKETIAHRREAARAAAEKSFEDPRPTRCLVLVYDADATTFPYNHLILADRLQVRTEDEVVRTLRTGYFGLDPRYRPSCA</sequence>
<protein>
    <submittedName>
        <fullName evidence="1">Uncharacterized protein</fullName>
    </submittedName>
</protein>
<evidence type="ECO:0000313" key="2">
    <source>
        <dbReference type="Proteomes" id="UP000191089"/>
    </source>
</evidence>
<dbReference type="Proteomes" id="UP000191089">
    <property type="component" value="Unassembled WGS sequence"/>
</dbReference>
<dbReference type="EMBL" id="LOKQ01000254">
    <property type="protein sequence ID" value="OOX12544.1"/>
    <property type="molecule type" value="Genomic_DNA"/>
</dbReference>